<evidence type="ECO:0000256" key="5">
    <source>
        <dbReference type="SAM" id="SignalP"/>
    </source>
</evidence>
<evidence type="ECO:0000313" key="8">
    <source>
        <dbReference type="EMBL" id="MCB2378465.1"/>
    </source>
</evidence>
<keyword evidence="9" id="KW-1185">Reference proteome</keyword>
<dbReference type="InterPro" id="IPR036737">
    <property type="entry name" value="OmpA-like_sf"/>
</dbReference>
<keyword evidence="5" id="KW-0732">Signal</keyword>
<sequence length="389" mass="41930">MTARLLFLTGRGLTIVLMAAGALRAQTPRRAASSVTTSDVEKLPKGITVPGRLPRGTGLRAAYYTGAVRGAAVHTRVEPVVNVTWKGAAPAPGVAGQGFSVRWTGYIYAPESGLYVLHTEWDDALDIRFGGNDVMTMEKYEPEYFLPDKPPLLVDMVYTLQAGQLYRIDLTCKNVQGVSRAILSWARPSVLGNPATEAAALAAKAPGKLTVVPQRYLYPVLPRPLPEPVAARPAPVARPAAVVRRPPAGVKRKAVPPEPAVTPAAAPALPDLRSLAKGATVALSQLYFTQSTANLLPASRPLLNSLVQKLREQPALRLEIAGHTDNVGEPAKNLRLSQQRANVVRRYLVQQGIDSVRLTARGYGGTRPVADNGDPQQRPRNRRVEIVVR</sequence>
<dbReference type="InterPro" id="IPR006665">
    <property type="entry name" value="OmpA-like"/>
</dbReference>
<evidence type="ECO:0000313" key="9">
    <source>
        <dbReference type="Proteomes" id="UP001165297"/>
    </source>
</evidence>
<dbReference type="PROSITE" id="PS51820">
    <property type="entry name" value="PA14"/>
    <property type="match status" value="1"/>
</dbReference>
<organism evidence="8 9">
    <name type="scientific">Hymenobacter nitidus</name>
    <dbReference type="NCBI Taxonomy" id="2880929"/>
    <lineage>
        <taxon>Bacteria</taxon>
        <taxon>Pseudomonadati</taxon>
        <taxon>Bacteroidota</taxon>
        <taxon>Cytophagia</taxon>
        <taxon>Cytophagales</taxon>
        <taxon>Hymenobacteraceae</taxon>
        <taxon>Hymenobacter</taxon>
    </lineage>
</organism>
<dbReference type="RefSeq" id="WP_226186154.1">
    <property type="nucleotide sequence ID" value="NZ_JAJADQ010000006.1"/>
</dbReference>
<reference evidence="8" key="1">
    <citation type="submission" date="2021-10" db="EMBL/GenBank/DDBJ databases">
        <authorList>
            <person name="Dean J.D."/>
            <person name="Kim M.K."/>
            <person name="Newey C.N."/>
            <person name="Stoker T.S."/>
            <person name="Thompson D.W."/>
            <person name="Grose J.H."/>
        </authorList>
    </citation>
    <scope>NUCLEOTIDE SEQUENCE</scope>
    <source>
        <strain evidence="8">BT635</strain>
    </source>
</reference>
<dbReference type="EMBL" id="JAJADQ010000006">
    <property type="protein sequence ID" value="MCB2378465.1"/>
    <property type="molecule type" value="Genomic_DNA"/>
</dbReference>
<evidence type="ECO:0000259" key="6">
    <source>
        <dbReference type="PROSITE" id="PS51123"/>
    </source>
</evidence>
<evidence type="ECO:0000259" key="7">
    <source>
        <dbReference type="PROSITE" id="PS51820"/>
    </source>
</evidence>
<dbReference type="PRINTS" id="PR01021">
    <property type="entry name" value="OMPADOMAIN"/>
</dbReference>
<feature type="chain" id="PRO_5046230078" evidence="5">
    <location>
        <begin position="20"/>
        <end position="389"/>
    </location>
</feature>
<comment type="subcellular location">
    <subcellularLocation>
        <location evidence="1">Cell outer membrane</location>
    </subcellularLocation>
</comment>
<dbReference type="PANTHER" id="PTHR30329">
    <property type="entry name" value="STATOR ELEMENT OF FLAGELLAR MOTOR COMPLEX"/>
    <property type="match status" value="1"/>
</dbReference>
<dbReference type="PROSITE" id="PS51123">
    <property type="entry name" value="OMPA_2"/>
    <property type="match status" value="1"/>
</dbReference>
<dbReference type="InterPro" id="IPR006664">
    <property type="entry name" value="OMP_bac"/>
</dbReference>
<name>A0ABS8ADH6_9BACT</name>
<keyword evidence="2 4" id="KW-0472">Membrane</keyword>
<dbReference type="Proteomes" id="UP001165297">
    <property type="component" value="Unassembled WGS sequence"/>
</dbReference>
<feature type="domain" description="OmpA-like" evidence="6">
    <location>
        <begin position="275"/>
        <end position="389"/>
    </location>
</feature>
<gene>
    <name evidence="8" type="ORF">LGH70_12770</name>
</gene>
<accession>A0ABS8ADH6</accession>
<dbReference type="PRINTS" id="PR01023">
    <property type="entry name" value="NAFLGMOTY"/>
</dbReference>
<dbReference type="PANTHER" id="PTHR30329:SF21">
    <property type="entry name" value="LIPOPROTEIN YIAD-RELATED"/>
    <property type="match status" value="1"/>
</dbReference>
<evidence type="ECO:0000256" key="4">
    <source>
        <dbReference type="PROSITE-ProRule" id="PRU00473"/>
    </source>
</evidence>
<dbReference type="Gene3D" id="3.30.1330.60">
    <property type="entry name" value="OmpA-like domain"/>
    <property type="match status" value="1"/>
</dbReference>
<proteinExistence type="predicted"/>
<dbReference type="SUPFAM" id="SSF103088">
    <property type="entry name" value="OmpA-like"/>
    <property type="match status" value="1"/>
</dbReference>
<evidence type="ECO:0000256" key="1">
    <source>
        <dbReference type="ARBA" id="ARBA00004442"/>
    </source>
</evidence>
<dbReference type="InterPro" id="IPR011658">
    <property type="entry name" value="PA14_dom"/>
</dbReference>
<dbReference type="Gene3D" id="3.90.182.10">
    <property type="entry name" value="Toxin - Anthrax Protective Antigen,domain 1"/>
    <property type="match status" value="1"/>
</dbReference>
<feature type="domain" description="PA14" evidence="7">
    <location>
        <begin position="54"/>
        <end position="202"/>
    </location>
</feature>
<evidence type="ECO:0000256" key="3">
    <source>
        <dbReference type="ARBA" id="ARBA00023237"/>
    </source>
</evidence>
<evidence type="ECO:0000256" key="2">
    <source>
        <dbReference type="ARBA" id="ARBA00023136"/>
    </source>
</evidence>
<dbReference type="SUPFAM" id="SSF56988">
    <property type="entry name" value="Anthrax protective antigen"/>
    <property type="match status" value="1"/>
</dbReference>
<keyword evidence="3" id="KW-0998">Cell outer membrane</keyword>
<dbReference type="CDD" id="cd07185">
    <property type="entry name" value="OmpA_C-like"/>
    <property type="match status" value="1"/>
</dbReference>
<protein>
    <submittedName>
        <fullName evidence="8">OmpA family protein</fullName>
    </submittedName>
</protein>
<dbReference type="Pfam" id="PF00691">
    <property type="entry name" value="OmpA"/>
    <property type="match status" value="1"/>
</dbReference>
<dbReference type="InterPro" id="IPR037524">
    <property type="entry name" value="PA14/GLEYA"/>
</dbReference>
<dbReference type="Pfam" id="PF07691">
    <property type="entry name" value="PA14"/>
    <property type="match status" value="1"/>
</dbReference>
<dbReference type="InterPro" id="IPR050330">
    <property type="entry name" value="Bact_OuterMem_StrucFunc"/>
</dbReference>
<feature type="signal peptide" evidence="5">
    <location>
        <begin position="1"/>
        <end position="19"/>
    </location>
</feature>
<comment type="caution">
    <text evidence="8">The sequence shown here is derived from an EMBL/GenBank/DDBJ whole genome shotgun (WGS) entry which is preliminary data.</text>
</comment>